<dbReference type="PANTHER" id="PTHR47027">
    <property type="entry name" value="REVERSE TRANSCRIPTASE DOMAIN-CONTAINING PROTEIN"/>
    <property type="match status" value="1"/>
</dbReference>
<dbReference type="Proteomes" id="UP001303046">
    <property type="component" value="Unassembled WGS sequence"/>
</dbReference>
<keyword evidence="2" id="KW-1185">Reference proteome</keyword>
<name>A0ABR1CGT8_NECAM</name>
<comment type="caution">
    <text evidence="1">The sequence shown here is derived from an EMBL/GenBank/DDBJ whole genome shotgun (WGS) entry which is preliminary data.</text>
</comment>
<dbReference type="PANTHER" id="PTHR47027:SF20">
    <property type="entry name" value="REVERSE TRANSCRIPTASE-LIKE PROTEIN WITH RNA-DIRECTED DNA POLYMERASE DOMAIN"/>
    <property type="match status" value="1"/>
</dbReference>
<gene>
    <name evidence="1" type="primary">Necator_chrII.g7195</name>
    <name evidence="1" type="ORF">RB195_019402</name>
</gene>
<proteinExistence type="predicted"/>
<organism evidence="1 2">
    <name type="scientific">Necator americanus</name>
    <name type="common">Human hookworm</name>
    <dbReference type="NCBI Taxonomy" id="51031"/>
    <lineage>
        <taxon>Eukaryota</taxon>
        <taxon>Metazoa</taxon>
        <taxon>Ecdysozoa</taxon>
        <taxon>Nematoda</taxon>
        <taxon>Chromadorea</taxon>
        <taxon>Rhabditida</taxon>
        <taxon>Rhabditina</taxon>
        <taxon>Rhabditomorpha</taxon>
        <taxon>Strongyloidea</taxon>
        <taxon>Ancylostomatidae</taxon>
        <taxon>Bunostominae</taxon>
        <taxon>Necator</taxon>
    </lineage>
</organism>
<reference evidence="1 2" key="1">
    <citation type="submission" date="2023-08" db="EMBL/GenBank/DDBJ databases">
        <title>A Necator americanus chromosomal reference genome.</title>
        <authorList>
            <person name="Ilik V."/>
            <person name="Petrzelkova K.J."/>
            <person name="Pardy F."/>
            <person name="Fuh T."/>
            <person name="Niatou-Singa F.S."/>
            <person name="Gouil Q."/>
            <person name="Baker L."/>
            <person name="Ritchie M.E."/>
            <person name="Jex A.R."/>
            <person name="Gazzola D."/>
            <person name="Li H."/>
            <person name="Toshio Fujiwara R."/>
            <person name="Zhan B."/>
            <person name="Aroian R.V."/>
            <person name="Pafco B."/>
            <person name="Schwarz E.M."/>
        </authorList>
    </citation>
    <scope>NUCLEOTIDE SEQUENCE [LARGE SCALE GENOMIC DNA]</scope>
    <source>
        <strain evidence="1 2">Aroian</strain>
        <tissue evidence="1">Whole animal</tissue>
    </source>
</reference>
<evidence type="ECO:0000313" key="2">
    <source>
        <dbReference type="Proteomes" id="UP001303046"/>
    </source>
</evidence>
<accession>A0ABR1CGT8</accession>
<evidence type="ECO:0008006" key="3">
    <source>
        <dbReference type="Google" id="ProtNLM"/>
    </source>
</evidence>
<sequence>MRRTAYRCLADIDLAPPGCSMSEIKYADDVSILAESSTKLRHVVSLTSKLSAAYGQRLRLDKCKQMWISSRPRTGIRVEGQQIELADEFCYLCCTLENNGSYEKDIQQRCA</sequence>
<evidence type="ECO:0000313" key="1">
    <source>
        <dbReference type="EMBL" id="KAK6736680.1"/>
    </source>
</evidence>
<dbReference type="EMBL" id="JAVFWL010000002">
    <property type="protein sequence ID" value="KAK6736680.1"/>
    <property type="molecule type" value="Genomic_DNA"/>
</dbReference>
<protein>
    <recommendedName>
        <fullName evidence="3">Reverse transcriptase domain-containing protein</fullName>
    </recommendedName>
</protein>